<keyword evidence="5" id="KW-0444">Lipid biosynthesis</keyword>
<dbReference type="InterPro" id="IPR033178">
    <property type="entry name" value="PSD_type1_pro"/>
</dbReference>
<comment type="pathway">
    <text evidence="2">Lipid metabolism.</text>
</comment>
<dbReference type="GO" id="GO:0006646">
    <property type="term" value="P:phosphatidylethanolamine biosynthetic process"/>
    <property type="evidence" value="ECO:0007669"/>
    <property type="project" value="UniProtKB-UniPathway"/>
</dbReference>
<dbReference type="InterPro" id="IPR003817">
    <property type="entry name" value="PS_Dcarbxylase"/>
</dbReference>
<evidence type="ECO:0000256" key="2">
    <source>
        <dbReference type="ARBA" id="ARBA00005189"/>
    </source>
</evidence>
<keyword evidence="11" id="KW-1208">Phospholipid metabolism</keyword>
<dbReference type="Pfam" id="PF02666">
    <property type="entry name" value="PS_Dcarbxylase"/>
    <property type="match status" value="1"/>
</dbReference>
<name>A0A3B0W7H0_9ZZZZ</name>
<evidence type="ECO:0000256" key="13">
    <source>
        <dbReference type="ARBA" id="ARBA00024326"/>
    </source>
</evidence>
<evidence type="ECO:0000313" key="14">
    <source>
        <dbReference type="EMBL" id="VAW51261.1"/>
    </source>
</evidence>
<keyword evidence="10 14" id="KW-0456">Lyase</keyword>
<dbReference type="PANTHER" id="PTHR10067">
    <property type="entry name" value="PHOSPHATIDYLSERINE DECARBOXYLASE"/>
    <property type="match status" value="1"/>
</dbReference>
<proteinExistence type="inferred from homology"/>
<keyword evidence="6" id="KW-0210">Decarboxylase</keyword>
<comment type="cofactor">
    <cofactor evidence="1">
        <name>pyruvate</name>
        <dbReference type="ChEBI" id="CHEBI:15361"/>
    </cofactor>
</comment>
<keyword evidence="9" id="KW-0594">Phospholipid biosynthesis</keyword>
<organism evidence="14">
    <name type="scientific">hydrothermal vent metagenome</name>
    <dbReference type="NCBI Taxonomy" id="652676"/>
    <lineage>
        <taxon>unclassified sequences</taxon>
        <taxon>metagenomes</taxon>
        <taxon>ecological metagenomes</taxon>
    </lineage>
</organism>
<evidence type="ECO:0000256" key="10">
    <source>
        <dbReference type="ARBA" id="ARBA00023239"/>
    </source>
</evidence>
<dbReference type="NCBIfam" id="TIGR00163">
    <property type="entry name" value="PS_decarb"/>
    <property type="match status" value="1"/>
</dbReference>
<comment type="pathway">
    <text evidence="13">Phospholipid metabolism; phosphatidylethanolamine biosynthesis.</text>
</comment>
<gene>
    <name evidence="14" type="ORF">MNBD_GAMMA06-1084</name>
</gene>
<sequence>MKQKLLASIFYILPHHAITWLMFKAARIRYTPVKNFIIKSYTDLNPVKMHEAVEEDMFAYESLNAFFTRTLKPECRPFDANEKNWLCPVDGSVSQAQAITDGRIFQAKGQDYSLLELVGGDKKLAKIFNNGQFATLYLSPRDYHRIHMPTTGTLKHMWYIPGRLFSVATFVVNHIPRLFARNERCVCYFETEQGPMAMILVGAINVSAMETVWHGLITSEAKKIKRFDYSNKNIVLNRGEEMGRFNLGSTVIVLTTNKVAISKNIIAETGIKLGQCLAVPTE</sequence>
<dbReference type="InterPro" id="IPR033177">
    <property type="entry name" value="PSD-B"/>
</dbReference>
<evidence type="ECO:0000256" key="4">
    <source>
        <dbReference type="ARBA" id="ARBA00022475"/>
    </source>
</evidence>
<keyword evidence="12" id="KW-0670">Pyruvate</keyword>
<evidence type="ECO:0000256" key="5">
    <source>
        <dbReference type="ARBA" id="ARBA00022516"/>
    </source>
</evidence>
<evidence type="ECO:0000256" key="7">
    <source>
        <dbReference type="ARBA" id="ARBA00023098"/>
    </source>
</evidence>
<evidence type="ECO:0000256" key="3">
    <source>
        <dbReference type="ARBA" id="ARBA00012243"/>
    </source>
</evidence>
<protein>
    <recommendedName>
        <fullName evidence="3">phosphatidylserine decarboxylase</fullName>
        <ecNumber evidence="3">4.1.1.65</ecNumber>
    </recommendedName>
</protein>
<dbReference type="EMBL" id="UOFD01000026">
    <property type="protein sequence ID" value="VAW51261.1"/>
    <property type="molecule type" value="Genomic_DNA"/>
</dbReference>
<dbReference type="AlphaFoldDB" id="A0A3B0W7H0"/>
<evidence type="ECO:0000256" key="11">
    <source>
        <dbReference type="ARBA" id="ARBA00023264"/>
    </source>
</evidence>
<evidence type="ECO:0000256" key="1">
    <source>
        <dbReference type="ARBA" id="ARBA00001928"/>
    </source>
</evidence>
<evidence type="ECO:0000256" key="12">
    <source>
        <dbReference type="ARBA" id="ARBA00023317"/>
    </source>
</evidence>
<keyword evidence="8" id="KW-0472">Membrane</keyword>
<dbReference type="HAMAP" id="MF_00662">
    <property type="entry name" value="PS_decarb_PSD_B_type1"/>
    <property type="match status" value="1"/>
</dbReference>
<evidence type="ECO:0000256" key="9">
    <source>
        <dbReference type="ARBA" id="ARBA00023209"/>
    </source>
</evidence>
<evidence type="ECO:0000256" key="6">
    <source>
        <dbReference type="ARBA" id="ARBA00022793"/>
    </source>
</evidence>
<accession>A0A3B0W7H0</accession>
<dbReference type="EC" id="4.1.1.65" evidence="3"/>
<keyword evidence="7" id="KW-0443">Lipid metabolism</keyword>
<evidence type="ECO:0000256" key="8">
    <source>
        <dbReference type="ARBA" id="ARBA00023136"/>
    </source>
</evidence>
<reference evidence="14" key="1">
    <citation type="submission" date="2018-06" db="EMBL/GenBank/DDBJ databases">
        <authorList>
            <person name="Zhirakovskaya E."/>
        </authorList>
    </citation>
    <scope>NUCLEOTIDE SEQUENCE</scope>
</reference>
<dbReference type="UniPathway" id="UPA00558"/>
<dbReference type="PANTHER" id="PTHR10067:SF6">
    <property type="entry name" value="PHOSPHATIDYLSERINE DECARBOXYLASE PROENZYME, MITOCHONDRIAL"/>
    <property type="match status" value="1"/>
</dbReference>
<keyword evidence="4" id="KW-1003">Cell membrane</keyword>
<dbReference type="GO" id="GO:0004609">
    <property type="term" value="F:phosphatidylserine decarboxylase activity"/>
    <property type="evidence" value="ECO:0007669"/>
    <property type="project" value="UniProtKB-EC"/>
</dbReference>